<dbReference type="PANTHER" id="PTHR13693:SF100">
    <property type="entry name" value="8-AMINO-7-OXONONANOATE SYNTHASE"/>
    <property type="match status" value="1"/>
</dbReference>
<feature type="binding site" evidence="9">
    <location>
        <position position="23"/>
    </location>
    <ligand>
        <name>substrate</name>
    </ligand>
</feature>
<comment type="caution">
    <text evidence="9">Lacks conserved residue(s) required for the propagation of feature annotation.</text>
</comment>
<dbReference type="Gene3D" id="3.90.1150.10">
    <property type="entry name" value="Aspartate Aminotransferase, domain 1"/>
    <property type="match status" value="1"/>
</dbReference>
<dbReference type="EC" id="2.3.1.47" evidence="9"/>
<keyword evidence="6 9" id="KW-0093">Biotin biosynthesis</keyword>
<evidence type="ECO:0000256" key="8">
    <source>
        <dbReference type="ARBA" id="ARBA00047715"/>
    </source>
</evidence>
<proteinExistence type="inferred from homology"/>
<dbReference type="CDD" id="cd06454">
    <property type="entry name" value="KBL_like"/>
    <property type="match status" value="1"/>
</dbReference>
<dbReference type="EMBL" id="JAVRIC010000004">
    <property type="protein sequence ID" value="MDT0496598.1"/>
    <property type="molecule type" value="Genomic_DNA"/>
</dbReference>
<keyword evidence="12" id="KW-1185">Reference proteome</keyword>
<evidence type="ECO:0000256" key="3">
    <source>
        <dbReference type="ARBA" id="ARBA00010008"/>
    </source>
</evidence>
<evidence type="ECO:0000256" key="4">
    <source>
        <dbReference type="ARBA" id="ARBA00011738"/>
    </source>
</evidence>
<evidence type="ECO:0000256" key="5">
    <source>
        <dbReference type="ARBA" id="ARBA00022679"/>
    </source>
</evidence>
<evidence type="ECO:0000256" key="7">
    <source>
        <dbReference type="ARBA" id="ARBA00022898"/>
    </source>
</evidence>
<dbReference type="Proteomes" id="UP001254608">
    <property type="component" value="Unassembled WGS sequence"/>
</dbReference>
<evidence type="ECO:0000256" key="6">
    <source>
        <dbReference type="ARBA" id="ARBA00022756"/>
    </source>
</evidence>
<dbReference type="InterPro" id="IPR015424">
    <property type="entry name" value="PyrdxlP-dep_Trfase"/>
</dbReference>
<evidence type="ECO:0000256" key="9">
    <source>
        <dbReference type="HAMAP-Rule" id="MF_01693"/>
    </source>
</evidence>
<evidence type="ECO:0000256" key="2">
    <source>
        <dbReference type="ARBA" id="ARBA00004746"/>
    </source>
</evidence>
<reference evidence="11 12" key="1">
    <citation type="submission" date="2023-09" db="EMBL/GenBank/DDBJ databases">
        <authorList>
            <person name="Rey-Velasco X."/>
        </authorList>
    </citation>
    <scope>NUCLEOTIDE SEQUENCE [LARGE SCALE GENOMIC DNA]</scope>
    <source>
        <strain evidence="11 12">W345</strain>
    </source>
</reference>
<keyword evidence="7 9" id="KW-0663">Pyridoxal phosphate</keyword>
<evidence type="ECO:0000313" key="12">
    <source>
        <dbReference type="Proteomes" id="UP001254608"/>
    </source>
</evidence>
<comment type="subunit">
    <text evidence="4 9">Homodimer.</text>
</comment>
<dbReference type="RefSeq" id="WP_311363988.1">
    <property type="nucleotide sequence ID" value="NZ_JAVRIC010000004.1"/>
</dbReference>
<feature type="binding site" evidence="9">
    <location>
        <position position="240"/>
    </location>
    <ligand>
        <name>pyridoxal 5'-phosphate</name>
        <dbReference type="ChEBI" id="CHEBI:597326"/>
    </ligand>
</feature>
<name>A0ABU2WFD7_9GAMM</name>
<evidence type="ECO:0000313" key="11">
    <source>
        <dbReference type="EMBL" id="MDT0496598.1"/>
    </source>
</evidence>
<comment type="function">
    <text evidence="9">Catalyzes the decarboxylative condensation of pimeloyl-[acyl-carrier protein] and L-alanine to produce 8-amino-7-oxononanoate (AON), [acyl-carrier protein], and carbon dioxide.</text>
</comment>
<dbReference type="Gene3D" id="3.40.640.10">
    <property type="entry name" value="Type I PLP-dependent aspartate aminotransferase-like (Major domain)"/>
    <property type="match status" value="1"/>
</dbReference>
<comment type="cofactor">
    <cofactor evidence="1 9">
        <name>pyridoxal 5'-phosphate</name>
        <dbReference type="ChEBI" id="CHEBI:597326"/>
    </cofactor>
</comment>
<organism evidence="11 12">
    <name type="scientific">Banduia mediterranea</name>
    <dbReference type="NCBI Taxonomy" id="3075609"/>
    <lineage>
        <taxon>Bacteria</taxon>
        <taxon>Pseudomonadati</taxon>
        <taxon>Pseudomonadota</taxon>
        <taxon>Gammaproteobacteria</taxon>
        <taxon>Nevskiales</taxon>
        <taxon>Algiphilaceae</taxon>
        <taxon>Banduia</taxon>
    </lineage>
</organism>
<dbReference type="InterPro" id="IPR015422">
    <property type="entry name" value="PyrdxlP-dep_Trfase_small"/>
</dbReference>
<gene>
    <name evidence="9" type="primary">bioF</name>
    <name evidence="11" type="ORF">RM530_04355</name>
</gene>
<accession>A0ABU2WFD7</accession>
<dbReference type="InterPro" id="IPR050087">
    <property type="entry name" value="AON_synthase_class-II"/>
</dbReference>
<evidence type="ECO:0000256" key="1">
    <source>
        <dbReference type="ARBA" id="ARBA00001933"/>
    </source>
</evidence>
<evidence type="ECO:0000259" key="10">
    <source>
        <dbReference type="Pfam" id="PF00155"/>
    </source>
</evidence>
<feature type="binding site" evidence="9">
    <location>
        <position position="362"/>
    </location>
    <ligand>
        <name>substrate</name>
    </ligand>
</feature>
<dbReference type="InterPro" id="IPR022834">
    <property type="entry name" value="AONS_Proteobacteria"/>
</dbReference>
<comment type="pathway">
    <text evidence="2 9">Cofactor biosynthesis; biotin biosynthesis.</text>
</comment>
<dbReference type="GO" id="GO:0008710">
    <property type="term" value="F:8-amino-7-oxononanoate synthase activity"/>
    <property type="evidence" value="ECO:0007669"/>
    <property type="project" value="UniProtKB-EC"/>
</dbReference>
<dbReference type="PROSITE" id="PS00599">
    <property type="entry name" value="AA_TRANSFER_CLASS_2"/>
    <property type="match status" value="1"/>
</dbReference>
<dbReference type="InterPro" id="IPR015421">
    <property type="entry name" value="PyrdxlP-dep_Trfase_major"/>
</dbReference>
<sequence length="404" mass="42865">MRNALSTRLDAELRRIRAADLYRVRRVIDGNHGADIVVDGRRCINFCSNDYLGLAGDPRLAVAAKRALDHAGVGSGGSALISGYNAEHRALEEALADFTGRPRALLFSSGWAANLGVLRGLLRCGDAIVADELNHASLIDGGRLSGADYRRVPHRNLAAYEATLGDLAAAPGGTLSLIVSDSLFSMDGDIAELPALRRLGRRFGAPLMIDDAHGFGVLGEHGRGAVEMSSDSIPDIYVATLGKAIGAAGAFVAGDEDLIEYLVQRARSWIFSTAPPPAVAAAAHAGLRIAREEPGHRQRLHANIRQFVDGARRCGLPLGQQAGEMSSTAIQPLLTGDEARTLAMSRGLFERGYWVAAIRPPTVPRGTSRLRITLSAAHRPAQIDGLLNALGEVWEALGSESEPA</sequence>
<comment type="caution">
    <text evidence="11">The sequence shown here is derived from an EMBL/GenBank/DDBJ whole genome shotgun (WGS) entry which is preliminary data.</text>
</comment>
<dbReference type="InterPro" id="IPR001917">
    <property type="entry name" value="Aminotrans_II_pyridoxalP_BS"/>
</dbReference>
<keyword evidence="11" id="KW-0012">Acyltransferase</keyword>
<feature type="modified residue" description="N6-(pyridoxal phosphate)lysine" evidence="9">
    <location>
        <position position="243"/>
    </location>
</feature>
<comment type="similarity">
    <text evidence="3 9">Belongs to the class-II pyridoxal-phosphate-dependent aminotransferase family. BioF subfamily.</text>
</comment>
<protein>
    <recommendedName>
        <fullName evidence="9">8-amino-7-oxononanoate synthase</fullName>
        <shortName evidence="9">AONS</shortName>
        <ecNumber evidence="9">2.3.1.47</ecNumber>
    </recommendedName>
    <alternativeName>
        <fullName evidence="9">7-keto-8-amino-pelargonic acid synthase</fullName>
        <shortName evidence="9">7-KAP synthase</shortName>
        <shortName evidence="9">KAPA synthase</shortName>
    </alternativeName>
    <alternativeName>
        <fullName evidence="9">8-amino-7-ketopelargonate synthase</fullName>
    </alternativeName>
</protein>
<dbReference type="InterPro" id="IPR004839">
    <property type="entry name" value="Aminotransferase_I/II_large"/>
</dbReference>
<dbReference type="SUPFAM" id="SSF53383">
    <property type="entry name" value="PLP-dependent transferases"/>
    <property type="match status" value="1"/>
</dbReference>
<feature type="binding site" evidence="9">
    <location>
        <position position="135"/>
    </location>
    <ligand>
        <name>substrate</name>
    </ligand>
</feature>
<comment type="catalytic activity">
    <reaction evidence="8 9">
        <text>6-carboxyhexanoyl-[ACP] + L-alanine + H(+) = (8S)-8-amino-7-oxononanoate + holo-[ACP] + CO2</text>
        <dbReference type="Rhea" id="RHEA:42288"/>
        <dbReference type="Rhea" id="RHEA-COMP:9685"/>
        <dbReference type="Rhea" id="RHEA-COMP:9955"/>
        <dbReference type="ChEBI" id="CHEBI:15378"/>
        <dbReference type="ChEBI" id="CHEBI:16526"/>
        <dbReference type="ChEBI" id="CHEBI:57972"/>
        <dbReference type="ChEBI" id="CHEBI:64479"/>
        <dbReference type="ChEBI" id="CHEBI:78846"/>
        <dbReference type="ChEBI" id="CHEBI:149468"/>
        <dbReference type="EC" id="2.3.1.47"/>
    </reaction>
</comment>
<dbReference type="Pfam" id="PF00155">
    <property type="entry name" value="Aminotran_1_2"/>
    <property type="match status" value="1"/>
</dbReference>
<feature type="binding site" evidence="9">
    <location>
        <position position="213"/>
    </location>
    <ligand>
        <name>pyridoxal 5'-phosphate</name>
        <dbReference type="ChEBI" id="CHEBI:597326"/>
    </ligand>
</feature>
<feature type="binding site" evidence="9">
    <location>
        <position position="185"/>
    </location>
    <ligand>
        <name>pyridoxal 5'-phosphate</name>
        <dbReference type="ChEBI" id="CHEBI:597326"/>
    </ligand>
</feature>
<keyword evidence="5 9" id="KW-0808">Transferase</keyword>
<feature type="domain" description="Aminotransferase class I/classII large" evidence="10">
    <location>
        <begin position="42"/>
        <end position="390"/>
    </location>
</feature>
<dbReference type="PANTHER" id="PTHR13693">
    <property type="entry name" value="CLASS II AMINOTRANSFERASE/8-AMINO-7-OXONONANOATE SYNTHASE"/>
    <property type="match status" value="1"/>
</dbReference>
<dbReference type="HAMAP" id="MF_01693">
    <property type="entry name" value="BioF_aminotrans_2"/>
    <property type="match status" value="1"/>
</dbReference>